<dbReference type="Pfam" id="PF00079">
    <property type="entry name" value="Serpin"/>
    <property type="match status" value="1"/>
</dbReference>
<dbReference type="RefSeq" id="XP_017857057.1">
    <property type="nucleotide sequence ID" value="XM_018001568.1"/>
</dbReference>
<reference evidence="7" key="3">
    <citation type="submission" date="2025-08" db="UniProtKB">
        <authorList>
            <consortium name="RefSeq"/>
        </authorList>
    </citation>
    <scope>IDENTIFICATION</scope>
    <source>
        <tissue evidence="7">Whole organism</tissue>
    </source>
</reference>
<evidence type="ECO:0000313" key="7">
    <source>
        <dbReference type="RefSeq" id="XP_017857057.1"/>
    </source>
</evidence>
<reference evidence="6" key="2">
    <citation type="journal article" date="2016" name="G3 (Bethesda)">
        <title>Genome Evolution in Three Species of Cactophilic Drosophila.</title>
        <authorList>
            <person name="Sanchez-Flores A."/>
            <person name="Penazola F."/>
            <person name="Carpinteyro-Ponce J."/>
            <person name="Nazario-Yepiz N."/>
            <person name="Abreu-Goodger C."/>
            <person name="Machado C.A."/>
            <person name="Markow T.A."/>
        </authorList>
    </citation>
    <scope>NUCLEOTIDE SEQUENCE [LARGE SCALE GENOMIC DNA]</scope>
</reference>
<keyword evidence="6" id="KW-1185">Reference proteome</keyword>
<accession>A0ABM1NQ21</accession>
<evidence type="ECO:0000256" key="3">
    <source>
        <dbReference type="RuleBase" id="RU000411"/>
    </source>
</evidence>
<dbReference type="SUPFAM" id="SSF56574">
    <property type="entry name" value="Serpins"/>
    <property type="match status" value="1"/>
</dbReference>
<comment type="similarity">
    <text evidence="3">Belongs to the serpin family.</text>
</comment>
<proteinExistence type="inferred from homology"/>
<dbReference type="Proteomes" id="UP000694904">
    <property type="component" value="Chromosome 3"/>
</dbReference>
<dbReference type="InterPro" id="IPR023796">
    <property type="entry name" value="Serpin_dom"/>
</dbReference>
<dbReference type="PANTHER" id="PTHR11461:SF372">
    <property type="entry name" value="ACCESSORY GLAND PROTEIN ACP76A-RELATED"/>
    <property type="match status" value="1"/>
</dbReference>
<feature type="signal peptide" evidence="4">
    <location>
        <begin position="1"/>
        <end position="17"/>
    </location>
</feature>
<sequence>MVRLSYTLFGIVFLALAARELSFAGSLNMKLIKAVLQGNSTASAVFSPHILTNTMREFAKWTAGNTAAQINKVMLFKTNNMQRAAKKTDINTDYTDEIFESSENFEPTNTDEDYRTNCEDVSSLKDIQFRSMPDVIRIKSTWFVAKGVIPAAGTSAQVLDFKASKKALQVLNKWTAQTTNNRIKNFMKKTTPDMKIVVITAAHYETEWQYRFNPKLTKKVNFYTSPTKTTPVDMMSLEGKFLYKYIKAVDADVLQMPFKKNNLKMTILVPKKANGIGTLIQKLTKLHMRNLRLRGKAKTVSVQLPKFKIDFEVDLKKPMQNLGIRDLFKKANFSQLATYKGVLKVDHIIQRVVLDVNERGALMAVAARSSPKREKFIVDRPFVFLLRQGNDVFFAGRVNFAPK</sequence>
<dbReference type="InterPro" id="IPR042178">
    <property type="entry name" value="Serpin_sf_1"/>
</dbReference>
<dbReference type="InterPro" id="IPR000215">
    <property type="entry name" value="Serpin_fam"/>
</dbReference>
<reference evidence="6" key="1">
    <citation type="journal article" date="1997" name="Nucleic Acids Res.">
        <title>tRNAscan-SE: a program for improved detection of transfer RNA genes in genomic sequence.</title>
        <authorList>
            <person name="Lowe T.M."/>
            <person name="Eddy S.R."/>
        </authorList>
    </citation>
    <scope>NUCLEOTIDE SEQUENCE [LARGE SCALE GENOMIC DNA]</scope>
</reference>
<name>A0ABM1NQ21_DROAR</name>
<evidence type="ECO:0000313" key="6">
    <source>
        <dbReference type="Proteomes" id="UP000694904"/>
    </source>
</evidence>
<dbReference type="PROSITE" id="PS00284">
    <property type="entry name" value="SERPIN"/>
    <property type="match status" value="1"/>
</dbReference>
<gene>
    <name evidence="7" type="primary">LOC108609816</name>
</gene>
<feature type="domain" description="Serpin" evidence="5">
    <location>
        <begin position="29"/>
        <end position="401"/>
    </location>
</feature>
<dbReference type="InterPro" id="IPR023795">
    <property type="entry name" value="Serpin_CS"/>
</dbReference>
<dbReference type="Gene3D" id="2.30.39.10">
    <property type="entry name" value="Alpha-1-antitrypsin, domain 1"/>
    <property type="match status" value="1"/>
</dbReference>
<keyword evidence="1" id="KW-0646">Protease inhibitor</keyword>
<dbReference type="Gene3D" id="3.30.497.10">
    <property type="entry name" value="Antithrombin, subunit I, domain 2"/>
    <property type="match status" value="1"/>
</dbReference>
<feature type="chain" id="PRO_5045742954" evidence="4">
    <location>
        <begin position="18"/>
        <end position="403"/>
    </location>
</feature>
<evidence type="ECO:0000256" key="4">
    <source>
        <dbReference type="SAM" id="SignalP"/>
    </source>
</evidence>
<dbReference type="SMART" id="SM00093">
    <property type="entry name" value="SERPIN"/>
    <property type="match status" value="1"/>
</dbReference>
<dbReference type="InterPro" id="IPR042185">
    <property type="entry name" value="Serpin_sf_2"/>
</dbReference>
<evidence type="ECO:0000256" key="2">
    <source>
        <dbReference type="ARBA" id="ARBA00022900"/>
    </source>
</evidence>
<dbReference type="InterPro" id="IPR036186">
    <property type="entry name" value="Serpin_sf"/>
</dbReference>
<protein>
    <submittedName>
        <fullName evidence="7">Serpin B5-like</fullName>
    </submittedName>
</protein>
<keyword evidence="4" id="KW-0732">Signal</keyword>
<keyword evidence="2" id="KW-0722">Serine protease inhibitor</keyword>
<evidence type="ECO:0000256" key="1">
    <source>
        <dbReference type="ARBA" id="ARBA00022690"/>
    </source>
</evidence>
<dbReference type="GeneID" id="108609816"/>
<organism evidence="6 7">
    <name type="scientific">Drosophila arizonae</name>
    <name type="common">Fruit fly</name>
    <dbReference type="NCBI Taxonomy" id="7263"/>
    <lineage>
        <taxon>Eukaryota</taxon>
        <taxon>Metazoa</taxon>
        <taxon>Ecdysozoa</taxon>
        <taxon>Arthropoda</taxon>
        <taxon>Hexapoda</taxon>
        <taxon>Insecta</taxon>
        <taxon>Pterygota</taxon>
        <taxon>Neoptera</taxon>
        <taxon>Endopterygota</taxon>
        <taxon>Diptera</taxon>
        <taxon>Brachycera</taxon>
        <taxon>Muscomorpha</taxon>
        <taxon>Ephydroidea</taxon>
        <taxon>Drosophilidae</taxon>
        <taxon>Drosophila</taxon>
    </lineage>
</organism>
<dbReference type="PANTHER" id="PTHR11461">
    <property type="entry name" value="SERINE PROTEASE INHIBITOR, SERPIN"/>
    <property type="match status" value="1"/>
</dbReference>
<evidence type="ECO:0000259" key="5">
    <source>
        <dbReference type="SMART" id="SM00093"/>
    </source>
</evidence>